<evidence type="ECO:0008006" key="4">
    <source>
        <dbReference type="Google" id="ProtNLM"/>
    </source>
</evidence>
<comment type="caution">
    <text evidence="2">The sequence shown here is derived from an EMBL/GenBank/DDBJ whole genome shotgun (WGS) entry which is preliminary data.</text>
</comment>
<accession>A0AAN8PHD0</accession>
<feature type="region of interest" description="Disordered" evidence="1">
    <location>
        <begin position="1"/>
        <end position="107"/>
    </location>
</feature>
<reference evidence="2 3" key="1">
    <citation type="submission" date="2024-01" db="EMBL/GenBank/DDBJ databases">
        <title>The genome of the rayed Mediterranean limpet Patella caerulea (Linnaeus, 1758).</title>
        <authorList>
            <person name="Anh-Thu Weber A."/>
            <person name="Halstead-Nussloch G."/>
        </authorList>
    </citation>
    <scope>NUCLEOTIDE SEQUENCE [LARGE SCALE GENOMIC DNA]</scope>
    <source>
        <strain evidence="2">AATW-2023a</strain>
        <tissue evidence="2">Whole specimen</tissue>
    </source>
</reference>
<evidence type="ECO:0000313" key="3">
    <source>
        <dbReference type="Proteomes" id="UP001347796"/>
    </source>
</evidence>
<proteinExistence type="predicted"/>
<sequence>MSSTDETELKAGHPPAVKVGGMRVAKTTKPHHEGAAQDDDSEKKSIQPNSTSFLNTQPTTDLDGVVTKGYNTPQHGEHIKHVHEPKQPTHEKRAPNPQINMHINQPR</sequence>
<evidence type="ECO:0000313" key="2">
    <source>
        <dbReference type="EMBL" id="KAK6172076.1"/>
    </source>
</evidence>
<dbReference type="Proteomes" id="UP001347796">
    <property type="component" value="Unassembled WGS sequence"/>
</dbReference>
<feature type="compositionally biased region" description="Basic and acidic residues" evidence="1">
    <location>
        <begin position="30"/>
        <end position="45"/>
    </location>
</feature>
<gene>
    <name evidence="2" type="ORF">SNE40_018036</name>
</gene>
<evidence type="ECO:0000256" key="1">
    <source>
        <dbReference type="SAM" id="MobiDB-lite"/>
    </source>
</evidence>
<organism evidence="2 3">
    <name type="scientific">Patella caerulea</name>
    <name type="common">Rayed Mediterranean limpet</name>
    <dbReference type="NCBI Taxonomy" id="87958"/>
    <lineage>
        <taxon>Eukaryota</taxon>
        <taxon>Metazoa</taxon>
        <taxon>Spiralia</taxon>
        <taxon>Lophotrochozoa</taxon>
        <taxon>Mollusca</taxon>
        <taxon>Gastropoda</taxon>
        <taxon>Patellogastropoda</taxon>
        <taxon>Patelloidea</taxon>
        <taxon>Patellidae</taxon>
        <taxon>Patella</taxon>
    </lineage>
</organism>
<name>A0AAN8PHD0_PATCE</name>
<dbReference type="AlphaFoldDB" id="A0AAN8PHD0"/>
<feature type="compositionally biased region" description="Polar residues" evidence="1">
    <location>
        <begin position="97"/>
        <end position="107"/>
    </location>
</feature>
<dbReference type="InterPro" id="IPR024130">
    <property type="entry name" value="DAP1/DAPL1"/>
</dbReference>
<feature type="compositionally biased region" description="Basic and acidic residues" evidence="1">
    <location>
        <begin position="75"/>
        <end position="94"/>
    </location>
</feature>
<feature type="compositionally biased region" description="Polar residues" evidence="1">
    <location>
        <begin position="46"/>
        <end position="60"/>
    </location>
</feature>
<dbReference type="Pfam" id="PF15228">
    <property type="entry name" value="DAP"/>
    <property type="match status" value="1"/>
</dbReference>
<keyword evidence="3" id="KW-1185">Reference proteome</keyword>
<dbReference type="EMBL" id="JAZGQO010000012">
    <property type="protein sequence ID" value="KAK6172076.1"/>
    <property type="molecule type" value="Genomic_DNA"/>
</dbReference>
<protein>
    <recommendedName>
        <fullName evidence="4">Death-associated protein 1</fullName>
    </recommendedName>
</protein>